<dbReference type="FunFam" id="3.40.50.300:FF:000016">
    <property type="entry name" value="Oligopeptide ABC transporter ATP-binding component"/>
    <property type="match status" value="1"/>
</dbReference>
<dbReference type="PROSITE" id="PS50893">
    <property type="entry name" value="ABC_TRANSPORTER_2"/>
    <property type="match status" value="1"/>
</dbReference>
<comment type="similarity">
    <text evidence="2">Belongs to the ABC transporter superfamily.</text>
</comment>
<evidence type="ECO:0000256" key="7">
    <source>
        <dbReference type="ARBA" id="ARBA00023136"/>
    </source>
</evidence>
<evidence type="ECO:0000256" key="1">
    <source>
        <dbReference type="ARBA" id="ARBA00004417"/>
    </source>
</evidence>
<dbReference type="STRING" id="429727.VE26_02495"/>
<keyword evidence="3" id="KW-0813">Transport</keyword>
<dbReference type="Proteomes" id="UP000033649">
    <property type="component" value="Unassembled WGS sequence"/>
</dbReference>
<sequence>MSSDRAMIEVRNLTVDYIGDNSVARAVNGIDFEIREGEAFGLAGESGCGKSTVAFALARLTRLPGLVSGGQVRLNGDDVLKFDKARLKAYRWNEVSFVFQSAMNALNPVIPVSEQITDVIHTHQPELGNDGARARAVELFELVGIPPRRLDDYPHQFSGGMRQRICIAIALALSPKLIIMDEPTTALDVVVQRDIIEQIVEIKARLGFSVLFITHDLGLMIEFCDRIGVMYSGELVEVAPAEAILTNPLHPYTRALGNSFPPLTGPRTRLEGIAGTPPDLRSLPQGCRFAPRCPHAMEVCRTTAPELRYYPQNRSEAACHLLN</sequence>
<keyword evidence="7" id="KW-0472">Membrane</keyword>
<keyword evidence="6 9" id="KW-0067">ATP-binding</keyword>
<accession>A0A0F5FJB4</accession>
<evidence type="ECO:0000259" key="8">
    <source>
        <dbReference type="PROSITE" id="PS50893"/>
    </source>
</evidence>
<dbReference type="OrthoDB" id="9815712at2"/>
<evidence type="ECO:0000256" key="5">
    <source>
        <dbReference type="ARBA" id="ARBA00022741"/>
    </source>
</evidence>
<organism evidence="9 10">
    <name type="scientific">Devosia chinhatensis</name>
    <dbReference type="NCBI Taxonomy" id="429727"/>
    <lineage>
        <taxon>Bacteria</taxon>
        <taxon>Pseudomonadati</taxon>
        <taxon>Pseudomonadota</taxon>
        <taxon>Alphaproteobacteria</taxon>
        <taxon>Hyphomicrobiales</taxon>
        <taxon>Devosiaceae</taxon>
        <taxon>Devosia</taxon>
    </lineage>
</organism>
<dbReference type="NCBIfam" id="TIGR01727">
    <property type="entry name" value="oligo_HPY"/>
    <property type="match status" value="1"/>
</dbReference>
<dbReference type="PANTHER" id="PTHR43297:SF2">
    <property type="entry name" value="DIPEPTIDE TRANSPORT ATP-BINDING PROTEIN DPPD"/>
    <property type="match status" value="1"/>
</dbReference>
<dbReference type="AlphaFoldDB" id="A0A0F5FJB4"/>
<dbReference type="Pfam" id="PF08352">
    <property type="entry name" value="oligo_HPY"/>
    <property type="match status" value="1"/>
</dbReference>
<keyword evidence="4" id="KW-1003">Cell membrane</keyword>
<dbReference type="SUPFAM" id="SSF52540">
    <property type="entry name" value="P-loop containing nucleoside triphosphate hydrolases"/>
    <property type="match status" value="1"/>
</dbReference>
<dbReference type="CDD" id="cd03257">
    <property type="entry name" value="ABC_NikE_OppD_transporters"/>
    <property type="match status" value="1"/>
</dbReference>
<evidence type="ECO:0000313" key="10">
    <source>
        <dbReference type="Proteomes" id="UP000033649"/>
    </source>
</evidence>
<reference evidence="9 10" key="1">
    <citation type="submission" date="2015-03" db="EMBL/GenBank/DDBJ databases">
        <authorList>
            <person name="Hassan Y."/>
            <person name="Lepp D."/>
            <person name="Li X.-Z."/>
            <person name="Zhou T."/>
        </authorList>
    </citation>
    <scope>NUCLEOTIDE SEQUENCE [LARGE SCALE GENOMIC DNA]</scope>
    <source>
        <strain evidence="9 10">IPL18</strain>
    </source>
</reference>
<evidence type="ECO:0000256" key="4">
    <source>
        <dbReference type="ARBA" id="ARBA00022475"/>
    </source>
</evidence>
<feature type="domain" description="ABC transporter" evidence="8">
    <location>
        <begin position="8"/>
        <end position="257"/>
    </location>
</feature>
<dbReference type="EMBL" id="JZEY01000054">
    <property type="protein sequence ID" value="KKB08936.1"/>
    <property type="molecule type" value="Genomic_DNA"/>
</dbReference>
<dbReference type="SMART" id="SM00382">
    <property type="entry name" value="AAA"/>
    <property type="match status" value="1"/>
</dbReference>
<gene>
    <name evidence="9" type="ORF">VE26_02495</name>
</gene>
<evidence type="ECO:0000256" key="6">
    <source>
        <dbReference type="ARBA" id="ARBA00022840"/>
    </source>
</evidence>
<dbReference type="PANTHER" id="PTHR43297">
    <property type="entry name" value="OLIGOPEPTIDE TRANSPORT ATP-BINDING PROTEIN APPD"/>
    <property type="match status" value="1"/>
</dbReference>
<dbReference type="Gene3D" id="3.40.50.300">
    <property type="entry name" value="P-loop containing nucleotide triphosphate hydrolases"/>
    <property type="match status" value="1"/>
</dbReference>
<dbReference type="InterPro" id="IPR013563">
    <property type="entry name" value="Oligopep_ABC_C"/>
</dbReference>
<dbReference type="GO" id="GO:0005524">
    <property type="term" value="F:ATP binding"/>
    <property type="evidence" value="ECO:0007669"/>
    <property type="project" value="UniProtKB-KW"/>
</dbReference>
<comment type="subcellular location">
    <subcellularLocation>
        <location evidence="1">Cell inner membrane</location>
        <topology evidence="1">Peripheral membrane protein</topology>
    </subcellularLocation>
</comment>
<protein>
    <submittedName>
        <fullName evidence="9">Sugar ABC transporter ATP-binding protein</fullName>
    </submittedName>
</protein>
<dbReference type="GO" id="GO:0005886">
    <property type="term" value="C:plasma membrane"/>
    <property type="evidence" value="ECO:0007669"/>
    <property type="project" value="UniProtKB-SubCell"/>
</dbReference>
<dbReference type="InterPro" id="IPR003439">
    <property type="entry name" value="ABC_transporter-like_ATP-bd"/>
</dbReference>
<evidence type="ECO:0000313" key="9">
    <source>
        <dbReference type="EMBL" id="KKB08936.1"/>
    </source>
</evidence>
<dbReference type="InterPro" id="IPR003593">
    <property type="entry name" value="AAA+_ATPase"/>
</dbReference>
<evidence type="ECO:0000256" key="2">
    <source>
        <dbReference type="ARBA" id="ARBA00005417"/>
    </source>
</evidence>
<dbReference type="GO" id="GO:0016887">
    <property type="term" value="F:ATP hydrolysis activity"/>
    <property type="evidence" value="ECO:0007669"/>
    <property type="project" value="InterPro"/>
</dbReference>
<dbReference type="InterPro" id="IPR027417">
    <property type="entry name" value="P-loop_NTPase"/>
</dbReference>
<keyword evidence="5" id="KW-0547">Nucleotide-binding</keyword>
<evidence type="ECO:0000256" key="3">
    <source>
        <dbReference type="ARBA" id="ARBA00022448"/>
    </source>
</evidence>
<dbReference type="Pfam" id="PF00005">
    <property type="entry name" value="ABC_tran"/>
    <property type="match status" value="1"/>
</dbReference>
<dbReference type="GO" id="GO:0015833">
    <property type="term" value="P:peptide transport"/>
    <property type="evidence" value="ECO:0007669"/>
    <property type="project" value="InterPro"/>
</dbReference>
<dbReference type="InterPro" id="IPR050388">
    <property type="entry name" value="ABC_Ni/Peptide_Import"/>
</dbReference>
<dbReference type="PATRIC" id="fig|429727.3.peg.520"/>
<dbReference type="PROSITE" id="PS00211">
    <property type="entry name" value="ABC_TRANSPORTER_1"/>
    <property type="match status" value="1"/>
</dbReference>
<keyword evidence="10" id="KW-1185">Reference proteome</keyword>
<proteinExistence type="inferred from homology"/>
<comment type="caution">
    <text evidence="9">The sequence shown here is derived from an EMBL/GenBank/DDBJ whole genome shotgun (WGS) entry which is preliminary data.</text>
</comment>
<name>A0A0F5FJB4_9HYPH</name>
<dbReference type="InterPro" id="IPR017871">
    <property type="entry name" value="ABC_transporter-like_CS"/>
</dbReference>
<dbReference type="GO" id="GO:0055085">
    <property type="term" value="P:transmembrane transport"/>
    <property type="evidence" value="ECO:0007669"/>
    <property type="project" value="UniProtKB-ARBA"/>
</dbReference>